<evidence type="ECO:0000313" key="11">
    <source>
        <dbReference type="EMBL" id="SCB69241.1"/>
    </source>
</evidence>
<sequence length="169" mass="18716">MWKTTDLCDEFEKELQICRQSFRSFGKKKQFYGKIATVKVKDDNVLVKEGLQTLPEGTVLVVDGGASKNCALLGDNLAAIAEERNLAGIIVNGYVRDSSELKNINIGIVALGTMPNRSVKEGKGERNISLQFGEVEWKPNEYVYVDEDGIIVSDKSLHSEGLLLLMEGY</sequence>
<evidence type="ECO:0000256" key="1">
    <source>
        <dbReference type="ARBA" id="ARBA00001342"/>
    </source>
</evidence>
<gene>
    <name evidence="11" type="ORF">BWGO95_03400</name>
</gene>
<dbReference type="PANTHER" id="PTHR33254">
    <property type="entry name" value="4-HYDROXY-4-METHYL-2-OXOGLUTARATE ALDOLASE 3-RELATED"/>
    <property type="match status" value="1"/>
</dbReference>
<feature type="binding site" evidence="9">
    <location>
        <position position="97"/>
    </location>
    <ligand>
        <name>Mg(2+)</name>
        <dbReference type="ChEBI" id="CHEBI:18420"/>
    </ligand>
</feature>
<dbReference type="InterPro" id="IPR010203">
    <property type="entry name" value="RraA"/>
</dbReference>
<dbReference type="GO" id="GO:0047443">
    <property type="term" value="F:4-hydroxy-4-methyl-2-oxoglutarate aldolase activity"/>
    <property type="evidence" value="ECO:0007669"/>
    <property type="project" value="UniProtKB-EC"/>
</dbReference>
<dbReference type="EC" id="4.1.1.112" evidence="10"/>
<comment type="cofactor">
    <cofactor evidence="2 10">
        <name>a divalent metal cation</name>
        <dbReference type="ChEBI" id="CHEBI:60240"/>
    </cofactor>
</comment>
<dbReference type="NCBIfam" id="NF006875">
    <property type="entry name" value="PRK09372.1"/>
    <property type="match status" value="1"/>
</dbReference>
<comment type="catalytic activity">
    <reaction evidence="8 10">
        <text>oxaloacetate + H(+) = pyruvate + CO2</text>
        <dbReference type="Rhea" id="RHEA:15641"/>
        <dbReference type="ChEBI" id="CHEBI:15361"/>
        <dbReference type="ChEBI" id="CHEBI:15378"/>
        <dbReference type="ChEBI" id="CHEBI:16452"/>
        <dbReference type="ChEBI" id="CHEBI:16526"/>
        <dbReference type="EC" id="4.1.1.112"/>
    </reaction>
</comment>
<protein>
    <recommendedName>
        <fullName evidence="10">4-hydroxy-4-methyl-2-oxoglutarate aldolase</fullName>
        <shortName evidence="10">HMG aldolase</shortName>
        <ecNumber evidence="10">4.1.1.112</ecNumber>
        <ecNumber evidence="10">4.1.3.17</ecNumber>
    </recommendedName>
    <alternativeName>
        <fullName evidence="10">Oxaloacetate decarboxylase</fullName>
    </alternativeName>
</protein>
<evidence type="ECO:0000256" key="8">
    <source>
        <dbReference type="ARBA" id="ARBA00047973"/>
    </source>
</evidence>
<dbReference type="Pfam" id="PF03737">
    <property type="entry name" value="RraA-like"/>
    <property type="match status" value="1"/>
</dbReference>
<evidence type="ECO:0000256" key="2">
    <source>
        <dbReference type="ARBA" id="ARBA00001968"/>
    </source>
</evidence>
<accession>A0A1G4ERD2</accession>
<feature type="binding site" evidence="9">
    <location>
        <begin position="74"/>
        <end position="77"/>
    </location>
    <ligand>
        <name>substrate</name>
    </ligand>
</feature>
<keyword evidence="9" id="KW-0460">Magnesium</keyword>
<evidence type="ECO:0000256" key="3">
    <source>
        <dbReference type="ARBA" id="ARBA00008621"/>
    </source>
</evidence>
<dbReference type="RefSeq" id="WP_088099351.1">
    <property type="nucleotide sequence ID" value="NZ_FMAK01000040.1"/>
</dbReference>
<evidence type="ECO:0000256" key="6">
    <source>
        <dbReference type="ARBA" id="ARBA00023239"/>
    </source>
</evidence>
<feature type="binding site" evidence="9">
    <location>
        <position position="96"/>
    </location>
    <ligand>
        <name>substrate</name>
    </ligand>
</feature>
<evidence type="ECO:0000256" key="7">
    <source>
        <dbReference type="ARBA" id="ARBA00025046"/>
    </source>
</evidence>
<dbReference type="GO" id="GO:0051252">
    <property type="term" value="P:regulation of RNA metabolic process"/>
    <property type="evidence" value="ECO:0007669"/>
    <property type="project" value="InterPro"/>
</dbReference>
<dbReference type="Proteomes" id="UP000195696">
    <property type="component" value="Unassembled WGS sequence"/>
</dbReference>
<dbReference type="CDD" id="cd16841">
    <property type="entry name" value="RraA_family"/>
    <property type="match status" value="1"/>
</dbReference>
<comment type="function">
    <text evidence="7 10">Catalyzes the aldol cleavage of 4-hydroxy-4-methyl-2-oxoglutarate (HMG) into 2 molecules of pyruvate. Also contains a secondary oxaloacetate (OAA) decarboxylase activity due to the common pyruvate enolate transition state formed following C-C bond cleavage in the retro-aldol and decarboxylation reactions.</text>
</comment>
<keyword evidence="6 10" id="KW-0456">Lyase</keyword>
<comment type="subunit">
    <text evidence="4 10">Homotrimer.</text>
</comment>
<dbReference type="Gene3D" id="3.50.30.40">
    <property type="entry name" value="Ribonuclease E inhibitor RraA/RraA-like"/>
    <property type="match status" value="1"/>
</dbReference>
<dbReference type="EMBL" id="FMAK01000040">
    <property type="protein sequence ID" value="SCB69241.1"/>
    <property type="molecule type" value="Genomic_DNA"/>
</dbReference>
<dbReference type="AlphaFoldDB" id="A0A1G4ERD2"/>
<comment type="cofactor">
    <cofactor evidence="9">
        <name>Mg(2+)</name>
        <dbReference type="ChEBI" id="CHEBI:18420"/>
    </cofactor>
</comment>
<reference evidence="11 12" key="1">
    <citation type="submission" date="2016-08" db="EMBL/GenBank/DDBJ databases">
        <authorList>
            <person name="Seilhamer J.J."/>
        </authorList>
    </citation>
    <scope>NUCLEOTIDE SEQUENCE [LARGE SCALE GENOMIC DNA]</scope>
    <source>
        <strain evidence="11 12">SDA_GO95</strain>
    </source>
</reference>
<evidence type="ECO:0000313" key="12">
    <source>
        <dbReference type="Proteomes" id="UP000195696"/>
    </source>
</evidence>
<organism evidence="11 12">
    <name type="scientific">Bacillus mycoides</name>
    <dbReference type="NCBI Taxonomy" id="1405"/>
    <lineage>
        <taxon>Bacteria</taxon>
        <taxon>Bacillati</taxon>
        <taxon>Bacillota</taxon>
        <taxon>Bacilli</taxon>
        <taxon>Bacillales</taxon>
        <taxon>Bacillaceae</taxon>
        <taxon>Bacillus</taxon>
        <taxon>Bacillus cereus group</taxon>
    </lineage>
</organism>
<comment type="similarity">
    <text evidence="3 10">Belongs to the class II aldolase/RraA-like family.</text>
</comment>
<dbReference type="InterPro" id="IPR005493">
    <property type="entry name" value="RraA/RraA-like"/>
</dbReference>
<keyword evidence="5 9" id="KW-0479">Metal-binding</keyword>
<proteinExistence type="inferred from homology"/>
<dbReference type="SUPFAM" id="SSF89562">
    <property type="entry name" value="RraA-like"/>
    <property type="match status" value="1"/>
</dbReference>
<name>A0A1G4ERD2_BACMY</name>
<evidence type="ECO:0000256" key="5">
    <source>
        <dbReference type="ARBA" id="ARBA00022723"/>
    </source>
</evidence>
<evidence type="ECO:0000256" key="4">
    <source>
        <dbReference type="ARBA" id="ARBA00011233"/>
    </source>
</evidence>
<dbReference type="NCBIfam" id="TIGR01935">
    <property type="entry name" value="NOT-MenG"/>
    <property type="match status" value="1"/>
</dbReference>
<evidence type="ECO:0000256" key="10">
    <source>
        <dbReference type="RuleBase" id="RU004338"/>
    </source>
</evidence>
<dbReference type="InterPro" id="IPR036704">
    <property type="entry name" value="RraA/RraA-like_sf"/>
</dbReference>
<dbReference type="PANTHER" id="PTHR33254:SF4">
    <property type="entry name" value="4-HYDROXY-4-METHYL-2-OXOGLUTARATE ALDOLASE 3-RELATED"/>
    <property type="match status" value="1"/>
</dbReference>
<dbReference type="GO" id="GO:0008428">
    <property type="term" value="F:ribonuclease inhibitor activity"/>
    <property type="evidence" value="ECO:0007669"/>
    <property type="project" value="InterPro"/>
</dbReference>
<dbReference type="GO" id="GO:0008948">
    <property type="term" value="F:oxaloacetate decarboxylase activity"/>
    <property type="evidence" value="ECO:0007669"/>
    <property type="project" value="UniProtKB-EC"/>
</dbReference>
<dbReference type="GO" id="GO:0046872">
    <property type="term" value="F:metal ion binding"/>
    <property type="evidence" value="ECO:0007669"/>
    <property type="project" value="UniProtKB-KW"/>
</dbReference>
<dbReference type="EC" id="4.1.3.17" evidence="10"/>
<comment type="catalytic activity">
    <reaction evidence="1 10">
        <text>4-hydroxy-4-methyl-2-oxoglutarate = 2 pyruvate</text>
        <dbReference type="Rhea" id="RHEA:22748"/>
        <dbReference type="ChEBI" id="CHEBI:15361"/>
        <dbReference type="ChEBI" id="CHEBI:58276"/>
        <dbReference type="EC" id="4.1.3.17"/>
    </reaction>
</comment>
<evidence type="ECO:0000256" key="9">
    <source>
        <dbReference type="PIRSR" id="PIRSR605493-1"/>
    </source>
</evidence>